<feature type="transmembrane region" description="Helical" evidence="17">
    <location>
        <begin position="174"/>
        <end position="195"/>
    </location>
</feature>
<keyword evidence="8 17" id="KW-0133">Cell shape</keyword>
<evidence type="ECO:0000256" key="2">
    <source>
        <dbReference type="ARBA" id="ARBA00010621"/>
    </source>
</evidence>
<evidence type="ECO:0000256" key="10">
    <source>
        <dbReference type="ARBA" id="ARBA00022989"/>
    </source>
</evidence>
<name>A0A367FYR8_9FIRM</name>
<dbReference type="GO" id="GO:0008360">
    <property type="term" value="P:regulation of cell shape"/>
    <property type="evidence" value="ECO:0007669"/>
    <property type="project" value="UniProtKB-KW"/>
</dbReference>
<evidence type="ECO:0000256" key="16">
    <source>
        <dbReference type="ARBA" id="ARBA00047594"/>
    </source>
</evidence>
<evidence type="ECO:0000256" key="3">
    <source>
        <dbReference type="ARBA" id="ARBA00012374"/>
    </source>
</evidence>
<feature type="transmembrane region" description="Helical" evidence="17">
    <location>
        <begin position="271"/>
        <end position="290"/>
    </location>
</feature>
<feature type="transmembrane region" description="Helical" evidence="17">
    <location>
        <begin position="68"/>
        <end position="88"/>
    </location>
</feature>
<evidence type="ECO:0000256" key="15">
    <source>
        <dbReference type="ARBA" id="ARBA00032932"/>
    </source>
</evidence>
<dbReference type="RefSeq" id="WP_114002419.1">
    <property type="nucleotide sequence ID" value="NZ_PSQG01000016.1"/>
</dbReference>
<dbReference type="HAMAP" id="MF_01006">
    <property type="entry name" value="Undec_diphosphatase"/>
    <property type="match status" value="1"/>
</dbReference>
<sequence length="291" mass="31470">MSVIHAIILGIIQGITEFLPVSSFGHLCGVQDLLGGTRGSGVLFEVMLHLGTMIALILVFLKDIKKIGIELVGMILDLIGNANIFLYNRRTGKELTYAKIISGTYRKLTALIMVSTIPTVLIGYQCKRLVVRSASSHMFSGIGILLTGVILLVVDYSNVNGSKGTKETSFGDAMWMGICQGLSVFPGLSRLGLTMSAGLFCGLGRKFAVKYSLLMSIPAVVGAFFVEMGEFTSVHMTVGQGFTYVLGMIVAGITGYLVIRFMLKLSNQVRLRYFAFYSFAAGILILAANYI</sequence>
<evidence type="ECO:0000256" key="1">
    <source>
        <dbReference type="ARBA" id="ARBA00004651"/>
    </source>
</evidence>
<keyword evidence="9 17" id="KW-0573">Peptidoglycan synthesis</keyword>
<comment type="similarity">
    <text evidence="2 17">Belongs to the UppP family.</text>
</comment>
<dbReference type="GO" id="GO:0046677">
    <property type="term" value="P:response to antibiotic"/>
    <property type="evidence" value="ECO:0007669"/>
    <property type="project" value="UniProtKB-UniRule"/>
</dbReference>
<keyword evidence="10 17" id="KW-1133">Transmembrane helix</keyword>
<evidence type="ECO:0000313" key="18">
    <source>
        <dbReference type="EMBL" id="RCH43103.1"/>
    </source>
</evidence>
<organism evidence="18 19">
    <name type="scientific">Blautia obeum</name>
    <dbReference type="NCBI Taxonomy" id="40520"/>
    <lineage>
        <taxon>Bacteria</taxon>
        <taxon>Bacillati</taxon>
        <taxon>Bacillota</taxon>
        <taxon>Clostridia</taxon>
        <taxon>Lachnospirales</taxon>
        <taxon>Lachnospiraceae</taxon>
        <taxon>Blautia</taxon>
    </lineage>
</organism>
<feature type="transmembrane region" description="Helical" evidence="17">
    <location>
        <begin position="238"/>
        <end position="259"/>
    </location>
</feature>
<evidence type="ECO:0000256" key="8">
    <source>
        <dbReference type="ARBA" id="ARBA00022960"/>
    </source>
</evidence>
<evidence type="ECO:0000256" key="9">
    <source>
        <dbReference type="ARBA" id="ARBA00022984"/>
    </source>
</evidence>
<dbReference type="Proteomes" id="UP000253208">
    <property type="component" value="Unassembled WGS sequence"/>
</dbReference>
<evidence type="ECO:0000256" key="12">
    <source>
        <dbReference type="ARBA" id="ARBA00023251"/>
    </source>
</evidence>
<dbReference type="GO" id="GO:0050380">
    <property type="term" value="F:undecaprenyl-diphosphatase activity"/>
    <property type="evidence" value="ECO:0007669"/>
    <property type="project" value="UniProtKB-UniRule"/>
</dbReference>
<keyword evidence="13 17" id="KW-0961">Cell wall biogenesis/degradation</keyword>
<evidence type="ECO:0000256" key="7">
    <source>
        <dbReference type="ARBA" id="ARBA00022801"/>
    </source>
</evidence>
<dbReference type="GO" id="GO:0005886">
    <property type="term" value="C:plasma membrane"/>
    <property type="evidence" value="ECO:0007669"/>
    <property type="project" value="UniProtKB-SubCell"/>
</dbReference>
<comment type="miscellaneous">
    <text evidence="17">Bacitracin is thought to be involved in the inhibition of peptidoglycan synthesis by sequestering undecaprenyl diphosphate, thereby reducing the pool of lipid carrier available.</text>
</comment>
<evidence type="ECO:0000256" key="17">
    <source>
        <dbReference type="HAMAP-Rule" id="MF_01006"/>
    </source>
</evidence>
<evidence type="ECO:0000256" key="11">
    <source>
        <dbReference type="ARBA" id="ARBA00023136"/>
    </source>
</evidence>
<evidence type="ECO:0000256" key="14">
    <source>
        <dbReference type="ARBA" id="ARBA00032707"/>
    </source>
</evidence>
<keyword evidence="12 17" id="KW-0046">Antibiotic resistance</keyword>
<dbReference type="AlphaFoldDB" id="A0A367FYR8"/>
<dbReference type="GO" id="GO:0009252">
    <property type="term" value="P:peptidoglycan biosynthetic process"/>
    <property type="evidence" value="ECO:0007669"/>
    <property type="project" value="UniProtKB-KW"/>
</dbReference>
<keyword evidence="7 17" id="KW-0378">Hydrolase</keyword>
<dbReference type="Pfam" id="PF02673">
    <property type="entry name" value="BacA"/>
    <property type="match status" value="1"/>
</dbReference>
<evidence type="ECO:0000256" key="4">
    <source>
        <dbReference type="ARBA" id="ARBA00021581"/>
    </source>
</evidence>
<protein>
    <recommendedName>
        <fullName evidence="4 17">Undecaprenyl-diphosphatase</fullName>
        <ecNumber evidence="3 17">3.6.1.27</ecNumber>
    </recommendedName>
    <alternativeName>
        <fullName evidence="15 17">Bacitracin resistance protein</fullName>
    </alternativeName>
    <alternativeName>
        <fullName evidence="14 17">Undecaprenyl pyrophosphate phosphatase</fullName>
    </alternativeName>
</protein>
<keyword evidence="5 17" id="KW-1003">Cell membrane</keyword>
<dbReference type="GO" id="GO:0071555">
    <property type="term" value="P:cell wall organization"/>
    <property type="evidence" value="ECO:0007669"/>
    <property type="project" value="UniProtKB-KW"/>
</dbReference>
<accession>A0A367FYR8</accession>
<dbReference type="EMBL" id="PSQG01000016">
    <property type="protein sequence ID" value="RCH43103.1"/>
    <property type="molecule type" value="Genomic_DNA"/>
</dbReference>
<dbReference type="InterPro" id="IPR003824">
    <property type="entry name" value="UppP"/>
</dbReference>
<comment type="catalytic activity">
    <reaction evidence="16 17">
        <text>di-trans,octa-cis-undecaprenyl diphosphate + H2O = di-trans,octa-cis-undecaprenyl phosphate + phosphate + H(+)</text>
        <dbReference type="Rhea" id="RHEA:28094"/>
        <dbReference type="ChEBI" id="CHEBI:15377"/>
        <dbReference type="ChEBI" id="CHEBI:15378"/>
        <dbReference type="ChEBI" id="CHEBI:43474"/>
        <dbReference type="ChEBI" id="CHEBI:58405"/>
        <dbReference type="ChEBI" id="CHEBI:60392"/>
        <dbReference type="EC" id="3.6.1.27"/>
    </reaction>
</comment>
<evidence type="ECO:0000256" key="6">
    <source>
        <dbReference type="ARBA" id="ARBA00022692"/>
    </source>
</evidence>
<dbReference type="PANTHER" id="PTHR30622:SF2">
    <property type="entry name" value="UNDECAPRENYL-DIPHOSPHATASE"/>
    <property type="match status" value="1"/>
</dbReference>
<evidence type="ECO:0000313" key="19">
    <source>
        <dbReference type="Proteomes" id="UP000253208"/>
    </source>
</evidence>
<keyword evidence="6 17" id="KW-0812">Transmembrane</keyword>
<keyword evidence="11 17" id="KW-0472">Membrane</keyword>
<feature type="transmembrane region" description="Helical" evidence="17">
    <location>
        <begin position="42"/>
        <end position="61"/>
    </location>
</feature>
<gene>
    <name evidence="17" type="primary">uppP</name>
    <name evidence="18" type="ORF">C4886_11660</name>
</gene>
<evidence type="ECO:0000256" key="13">
    <source>
        <dbReference type="ARBA" id="ARBA00023316"/>
    </source>
</evidence>
<reference evidence="18 19" key="1">
    <citation type="submission" date="2018-02" db="EMBL/GenBank/DDBJ databases">
        <title>Complete genome sequencing of Faecalibacterium prausnitzii strains isolated from the human gut.</title>
        <authorList>
            <person name="Fitzgerald B.C."/>
            <person name="Shkoporov A.N."/>
            <person name="Ross P.R."/>
            <person name="Hill C."/>
        </authorList>
    </citation>
    <scope>NUCLEOTIDE SEQUENCE [LARGE SCALE GENOMIC DNA]</scope>
    <source>
        <strain evidence="18 19">APC942/31-1</strain>
    </source>
</reference>
<comment type="caution">
    <text evidence="18">The sequence shown here is derived from an EMBL/GenBank/DDBJ whole genome shotgun (WGS) entry which is preliminary data.</text>
</comment>
<evidence type="ECO:0000256" key="5">
    <source>
        <dbReference type="ARBA" id="ARBA00022475"/>
    </source>
</evidence>
<comment type="function">
    <text evidence="17">Catalyzes the dephosphorylation of undecaprenyl diphosphate (UPP). Confers resistance to bacitracin.</text>
</comment>
<dbReference type="PANTHER" id="PTHR30622">
    <property type="entry name" value="UNDECAPRENYL-DIPHOSPHATASE"/>
    <property type="match status" value="1"/>
</dbReference>
<feature type="transmembrane region" description="Helical" evidence="17">
    <location>
        <begin position="138"/>
        <end position="154"/>
    </location>
</feature>
<feature type="transmembrane region" description="Helical" evidence="17">
    <location>
        <begin position="108"/>
        <end position="126"/>
    </location>
</feature>
<proteinExistence type="inferred from homology"/>
<feature type="transmembrane region" description="Helical" evidence="17">
    <location>
        <begin position="207"/>
        <end position="226"/>
    </location>
</feature>
<comment type="subcellular location">
    <subcellularLocation>
        <location evidence="1 17">Cell membrane</location>
        <topology evidence="1 17">Multi-pass membrane protein</topology>
    </subcellularLocation>
</comment>
<dbReference type="EC" id="3.6.1.27" evidence="3 17"/>